<organism evidence="2 3">
    <name type="scientific">Tilletiopsis washingtonensis</name>
    <dbReference type="NCBI Taxonomy" id="58919"/>
    <lineage>
        <taxon>Eukaryota</taxon>
        <taxon>Fungi</taxon>
        <taxon>Dikarya</taxon>
        <taxon>Basidiomycota</taxon>
        <taxon>Ustilaginomycotina</taxon>
        <taxon>Exobasidiomycetes</taxon>
        <taxon>Entylomatales</taxon>
        <taxon>Entylomatales incertae sedis</taxon>
        <taxon>Tilletiopsis</taxon>
    </lineage>
</organism>
<sequence>MSRGGERITGAACASTQRHAAARTGQDSCVRTERRSEQLIAHASQSRQRWTKEPLMRCEPLSEVARGLMMREDEGQTVAASAGIERCPGHRDTLRADPLCLMGSEVGAAAGVCQRRGSAPQSPPRPDGRARHVCSRSTQTHDSAARHGMATGQSRRESAT</sequence>
<proteinExistence type="predicted"/>
<evidence type="ECO:0000256" key="1">
    <source>
        <dbReference type="SAM" id="MobiDB-lite"/>
    </source>
</evidence>
<reference evidence="2 3" key="1">
    <citation type="journal article" date="2018" name="Mol. Biol. Evol.">
        <title>Broad Genomic Sampling Reveals a Smut Pathogenic Ancestry of the Fungal Clade Ustilaginomycotina.</title>
        <authorList>
            <person name="Kijpornyongpan T."/>
            <person name="Mondo S.J."/>
            <person name="Barry K."/>
            <person name="Sandor L."/>
            <person name="Lee J."/>
            <person name="Lipzen A."/>
            <person name="Pangilinan J."/>
            <person name="LaButti K."/>
            <person name="Hainaut M."/>
            <person name="Henrissat B."/>
            <person name="Grigoriev I.V."/>
            <person name="Spatafora J.W."/>
            <person name="Aime M.C."/>
        </authorList>
    </citation>
    <scope>NUCLEOTIDE SEQUENCE [LARGE SCALE GENOMIC DNA]</scope>
    <source>
        <strain evidence="2 3">MCA 4186</strain>
    </source>
</reference>
<evidence type="ECO:0000313" key="2">
    <source>
        <dbReference type="EMBL" id="PWO00647.1"/>
    </source>
</evidence>
<accession>A0A316ZHB1</accession>
<feature type="region of interest" description="Disordered" evidence="1">
    <location>
        <begin position="1"/>
        <end position="30"/>
    </location>
</feature>
<keyword evidence="3" id="KW-1185">Reference proteome</keyword>
<dbReference type="GeneID" id="37266528"/>
<protein>
    <submittedName>
        <fullName evidence="2">Uncharacterized protein</fullName>
    </submittedName>
</protein>
<name>A0A316ZHB1_9BASI</name>
<dbReference type="AlphaFoldDB" id="A0A316ZHB1"/>
<evidence type="ECO:0000313" key="3">
    <source>
        <dbReference type="Proteomes" id="UP000245946"/>
    </source>
</evidence>
<dbReference type="RefSeq" id="XP_025600925.1">
    <property type="nucleotide sequence ID" value="XM_025738982.1"/>
</dbReference>
<dbReference type="Proteomes" id="UP000245946">
    <property type="component" value="Unassembled WGS sequence"/>
</dbReference>
<feature type="region of interest" description="Disordered" evidence="1">
    <location>
        <begin position="112"/>
        <end position="160"/>
    </location>
</feature>
<dbReference type="EMBL" id="KZ819284">
    <property type="protein sequence ID" value="PWO00647.1"/>
    <property type="molecule type" value="Genomic_DNA"/>
</dbReference>
<gene>
    <name evidence="2" type="ORF">FA09DRAFT_108188</name>
</gene>